<dbReference type="Pfam" id="PF13568">
    <property type="entry name" value="OMP_b-brl_2"/>
    <property type="match status" value="1"/>
</dbReference>
<dbReference type="SUPFAM" id="SSF56925">
    <property type="entry name" value="OMPA-like"/>
    <property type="match status" value="1"/>
</dbReference>
<dbReference type="Proteomes" id="UP000032049">
    <property type="component" value="Unassembled WGS sequence"/>
</dbReference>
<dbReference type="EMBL" id="JXRA01000003">
    <property type="protein sequence ID" value="KIO79004.1"/>
    <property type="molecule type" value="Genomic_DNA"/>
</dbReference>
<evidence type="ECO:0000313" key="2">
    <source>
        <dbReference type="EMBL" id="KIO79004.1"/>
    </source>
</evidence>
<name>A0A0D0G2K0_9SPHI</name>
<evidence type="ECO:0000313" key="3">
    <source>
        <dbReference type="Proteomes" id="UP000032049"/>
    </source>
</evidence>
<evidence type="ECO:0000259" key="1">
    <source>
        <dbReference type="Pfam" id="PF13568"/>
    </source>
</evidence>
<keyword evidence="3" id="KW-1185">Reference proteome</keyword>
<dbReference type="InterPro" id="IPR011250">
    <property type="entry name" value="OMP/PagP_B-barrel"/>
</dbReference>
<gene>
    <name evidence="2" type="ORF">TH53_00475</name>
</gene>
<protein>
    <recommendedName>
        <fullName evidence="1">Outer membrane protein beta-barrel domain-containing protein</fullName>
    </recommendedName>
</protein>
<comment type="caution">
    <text evidence="2">The sequence shown here is derived from an EMBL/GenBank/DDBJ whole genome shotgun (WGS) entry which is preliminary data.</text>
</comment>
<proteinExistence type="predicted"/>
<organism evidence="2 3">
    <name type="scientific">Pedobacter lusitanus</name>
    <dbReference type="NCBI Taxonomy" id="1503925"/>
    <lineage>
        <taxon>Bacteria</taxon>
        <taxon>Pseudomonadati</taxon>
        <taxon>Bacteroidota</taxon>
        <taxon>Sphingobacteriia</taxon>
        <taxon>Sphingobacteriales</taxon>
        <taxon>Sphingobacteriaceae</taxon>
        <taxon>Pedobacter</taxon>
    </lineage>
</organism>
<dbReference type="Gene3D" id="2.40.160.20">
    <property type="match status" value="1"/>
</dbReference>
<dbReference type="STRING" id="1503925.TH53_00475"/>
<dbReference type="InterPro" id="IPR025665">
    <property type="entry name" value="Beta-barrel_OMP_2"/>
</dbReference>
<sequence>MGTAFTSRAQFSVGLETGINKNTLYTNTGFDAFTQYKSSNGFNIGVPVRYDFNSYIAIQADPQYIQKNYKLARTDFYDGVYTNYRNSYVQLPVMAHLSIGDKKLKGFLNLGAYAGYWASSHIKGTQPDIFGKSNDDLDQYTNLLQLKPGVKFDQKYDFDSRRDRRIELGALIGIGIEYELNSRYQIFAETRYYHGLTDLQKNYMIEQVPRYNQTFTGQVGCMYRFGK</sequence>
<accession>A0A0D0G2K0</accession>
<dbReference type="AlphaFoldDB" id="A0A0D0G2K0"/>
<feature type="domain" description="Outer membrane protein beta-barrel" evidence="1">
    <location>
        <begin position="9"/>
        <end position="199"/>
    </location>
</feature>
<reference evidence="2 3" key="1">
    <citation type="submission" date="2015-01" db="EMBL/GenBank/DDBJ databases">
        <title>Draft genome sequence of Pedobacter sp. NL19 isolated from sludge of an effluent treatment pond in an abandoned uranium mine.</title>
        <authorList>
            <person name="Santos T."/>
            <person name="Caetano T."/>
            <person name="Covas C."/>
            <person name="Cruz A."/>
            <person name="Mendo S."/>
        </authorList>
    </citation>
    <scope>NUCLEOTIDE SEQUENCE [LARGE SCALE GENOMIC DNA]</scope>
    <source>
        <strain evidence="2 3">NL19</strain>
    </source>
</reference>